<comment type="caution">
    <text evidence="2">The sequence shown here is derived from an EMBL/GenBank/DDBJ whole genome shotgun (WGS) entry which is preliminary data.</text>
</comment>
<evidence type="ECO:0000313" key="3">
    <source>
        <dbReference type="Proteomes" id="UP001596317"/>
    </source>
</evidence>
<evidence type="ECO:0008006" key="4">
    <source>
        <dbReference type="Google" id="ProtNLM"/>
    </source>
</evidence>
<dbReference type="EMBL" id="JBHSWB010000001">
    <property type="protein sequence ID" value="MFC6659279.1"/>
    <property type="molecule type" value="Genomic_DNA"/>
</dbReference>
<evidence type="ECO:0000256" key="1">
    <source>
        <dbReference type="SAM" id="SignalP"/>
    </source>
</evidence>
<dbReference type="RefSeq" id="WP_224606124.1">
    <property type="nucleotide sequence ID" value="NZ_JAIQXV010000003.1"/>
</dbReference>
<accession>A0ABW1ZFW0</accession>
<reference evidence="3" key="1">
    <citation type="journal article" date="2019" name="Int. J. Syst. Evol. Microbiol.">
        <title>The Global Catalogue of Microorganisms (GCM) 10K type strain sequencing project: providing services to taxonomists for standard genome sequencing and annotation.</title>
        <authorList>
            <consortium name="The Broad Institute Genomics Platform"/>
            <consortium name="The Broad Institute Genome Sequencing Center for Infectious Disease"/>
            <person name="Wu L."/>
            <person name="Ma J."/>
        </authorList>
    </citation>
    <scope>NUCLEOTIDE SEQUENCE [LARGE SCALE GENOMIC DNA]</scope>
    <source>
        <strain evidence="3">CCUG 63830</strain>
    </source>
</reference>
<keyword evidence="3" id="KW-1185">Reference proteome</keyword>
<organism evidence="2 3">
    <name type="scientific">Deinococcus multiflagellatus</name>
    <dbReference type="NCBI Taxonomy" id="1656887"/>
    <lineage>
        <taxon>Bacteria</taxon>
        <taxon>Thermotogati</taxon>
        <taxon>Deinococcota</taxon>
        <taxon>Deinococci</taxon>
        <taxon>Deinococcales</taxon>
        <taxon>Deinococcaceae</taxon>
        <taxon>Deinococcus</taxon>
    </lineage>
</organism>
<keyword evidence="1" id="KW-0732">Signal</keyword>
<proteinExistence type="predicted"/>
<sequence>MRRFLSVPLTAALSAATFASAVPVKLGNVPVTVEPNAKLLTLSAAGIRTAFPSAAGRPDAVFLTEDRKVSVAFEWRTSKLAQSEVAKLVEQFPGVIRAQVPNIKTLKANLVQVGGAPWAQFVFTTPGQGDELRRELMVTSAGGRMLVVTIAGNLKDYSKNEAVVRTLANSVRVN</sequence>
<evidence type="ECO:0000313" key="2">
    <source>
        <dbReference type="EMBL" id="MFC6659279.1"/>
    </source>
</evidence>
<feature type="signal peptide" evidence="1">
    <location>
        <begin position="1"/>
        <end position="21"/>
    </location>
</feature>
<dbReference type="Gene3D" id="3.40.1000.10">
    <property type="entry name" value="Mog1/PsbP, alpha/beta/alpha sandwich"/>
    <property type="match status" value="1"/>
</dbReference>
<name>A0ABW1ZFW0_9DEIO</name>
<feature type="chain" id="PRO_5045103364" description="DUF1795 domain-containing protein" evidence="1">
    <location>
        <begin position="22"/>
        <end position="174"/>
    </location>
</feature>
<protein>
    <recommendedName>
        <fullName evidence="4">DUF1795 domain-containing protein</fullName>
    </recommendedName>
</protein>
<gene>
    <name evidence="2" type="ORF">ACFP90_02060</name>
</gene>
<dbReference type="Proteomes" id="UP001596317">
    <property type="component" value="Unassembled WGS sequence"/>
</dbReference>